<evidence type="ECO:0000313" key="2">
    <source>
        <dbReference type="EMBL" id="SDH41432.1"/>
    </source>
</evidence>
<keyword evidence="1" id="KW-0472">Membrane</keyword>
<dbReference type="RefSeq" id="WP_091936511.1">
    <property type="nucleotide sequence ID" value="NZ_FNCY01000005.1"/>
</dbReference>
<accession>A0A1G8C7T5</accession>
<reference evidence="2 3" key="1">
    <citation type="submission" date="2016-10" db="EMBL/GenBank/DDBJ databases">
        <authorList>
            <person name="de Groot N.N."/>
        </authorList>
    </citation>
    <scope>NUCLEOTIDE SEQUENCE [LARGE SCALE GENOMIC DNA]</scope>
    <source>
        <strain evidence="2 3">DSM 5885</strain>
    </source>
</reference>
<organism evidence="2 3">
    <name type="scientific">Propionivibrio dicarboxylicus</name>
    <dbReference type="NCBI Taxonomy" id="83767"/>
    <lineage>
        <taxon>Bacteria</taxon>
        <taxon>Pseudomonadati</taxon>
        <taxon>Pseudomonadota</taxon>
        <taxon>Betaproteobacteria</taxon>
        <taxon>Rhodocyclales</taxon>
        <taxon>Rhodocyclaceae</taxon>
        <taxon>Propionivibrio</taxon>
    </lineage>
</organism>
<dbReference type="Proteomes" id="UP000198607">
    <property type="component" value="Unassembled WGS sequence"/>
</dbReference>
<dbReference type="STRING" id="83767.SAMN05660652_01698"/>
<proteinExistence type="predicted"/>
<keyword evidence="3" id="KW-1185">Reference proteome</keyword>
<feature type="transmembrane region" description="Helical" evidence="1">
    <location>
        <begin position="34"/>
        <end position="58"/>
    </location>
</feature>
<name>A0A1G8C7T5_9RHOO</name>
<keyword evidence="1" id="KW-0812">Transmembrane</keyword>
<feature type="transmembrane region" description="Helical" evidence="1">
    <location>
        <begin position="70"/>
        <end position="91"/>
    </location>
</feature>
<dbReference type="AlphaFoldDB" id="A0A1G8C7T5"/>
<dbReference type="EMBL" id="FNCY01000005">
    <property type="protein sequence ID" value="SDH41432.1"/>
    <property type="molecule type" value="Genomic_DNA"/>
</dbReference>
<protein>
    <submittedName>
        <fullName evidence="2">Uncharacterized protein</fullName>
    </submittedName>
</protein>
<sequence length="93" mass="9505">MLKRLLLVLLTAVLASLPASLFLAAGISAPAWYILLVGVAQAVGMGLPALAVGVVVLIARRDAEKGGIRAAIVAVVLVSIFTSQAALYPLLRG</sequence>
<evidence type="ECO:0000256" key="1">
    <source>
        <dbReference type="SAM" id="Phobius"/>
    </source>
</evidence>
<gene>
    <name evidence="2" type="ORF">SAMN05660652_01698</name>
</gene>
<keyword evidence="1" id="KW-1133">Transmembrane helix</keyword>
<evidence type="ECO:0000313" key="3">
    <source>
        <dbReference type="Proteomes" id="UP000198607"/>
    </source>
</evidence>